<evidence type="ECO:0000256" key="1">
    <source>
        <dbReference type="ARBA" id="ARBA00004123"/>
    </source>
</evidence>
<dbReference type="Proteomes" id="UP000024533">
    <property type="component" value="Unassembled WGS sequence"/>
</dbReference>
<dbReference type="HOGENOM" id="CLU_016172_3_0_1"/>
<dbReference type="PANTHER" id="PTHR37534:SF46">
    <property type="entry name" value="ZN(II)2CYS6 TRANSCRIPTION FACTOR (EUROFUNG)"/>
    <property type="match status" value="1"/>
</dbReference>
<evidence type="ECO:0000313" key="4">
    <source>
        <dbReference type="Proteomes" id="UP000024533"/>
    </source>
</evidence>
<dbReference type="InterPro" id="IPR021858">
    <property type="entry name" value="Fun_TF"/>
</dbReference>
<dbReference type="OrthoDB" id="3597252at2759"/>
<protein>
    <recommendedName>
        <fullName evidence="5">Transcription factor domain-containing protein</fullName>
    </recommendedName>
</protein>
<comment type="caution">
    <text evidence="3">The sequence shown here is derived from an EMBL/GenBank/DDBJ whole genome shotgun (WGS) entry which is preliminary data.</text>
</comment>
<dbReference type="Pfam" id="PF11951">
    <property type="entry name" value="Fungal_trans_2"/>
    <property type="match status" value="1"/>
</dbReference>
<evidence type="ECO:0000313" key="3">
    <source>
        <dbReference type="EMBL" id="KDB26176.1"/>
    </source>
</evidence>
<keyword evidence="2" id="KW-0539">Nucleus</keyword>
<dbReference type="PANTHER" id="PTHR37534">
    <property type="entry name" value="TRANSCRIPTIONAL ACTIVATOR PROTEIN UGA3"/>
    <property type="match status" value="1"/>
</dbReference>
<organism evidence="3 4">
    <name type="scientific">Trichophyton interdigitale (strain MR816)</name>
    <dbReference type="NCBI Taxonomy" id="1215338"/>
    <lineage>
        <taxon>Eukaryota</taxon>
        <taxon>Fungi</taxon>
        <taxon>Dikarya</taxon>
        <taxon>Ascomycota</taxon>
        <taxon>Pezizomycotina</taxon>
        <taxon>Eurotiomycetes</taxon>
        <taxon>Eurotiomycetidae</taxon>
        <taxon>Onygenales</taxon>
        <taxon>Arthrodermataceae</taxon>
        <taxon>Trichophyton</taxon>
    </lineage>
</organism>
<dbReference type="EMBL" id="AOKY01000155">
    <property type="protein sequence ID" value="KDB26176.1"/>
    <property type="molecule type" value="Genomic_DNA"/>
</dbReference>
<comment type="subcellular location">
    <subcellularLocation>
        <location evidence="1">Nucleus</location>
    </subcellularLocation>
</comment>
<sequence>MSLAKKRSWCDETMDPQQRQFASYNFNPPNSILCCQETLMELVQQDSGGWSEKSAINTTGRTQGATPRFKLISNAPSQEPNQGESNQLLQELYFNTVIDPNNMFNFSDNMEHQPFLGPAVALPSTAMASNRKVELELINPFARNQDRRHKFSRDIIIPPVDGEISSYIKVKLRVPKSQTNDRNAIHAKRGCSNDRTVIPLHSERYSYPRQPNNRTPLISPAIPPAIAMHSVFAEHQFDGQCLKFSAFCSGRTLLTGTNFWIKEILAMAQHDECVKHAVVALSGSYLLDYNSQQGLRDRVNYHYDQAKQMISVALRSRQNQDIGQGDNLVAAIMLLLVDDCVNWELRINNAEPNWILAARLAKSILDNSDPGYRYWRPDNTQYSAARHGYANWVALACILSELVTPLACRGNPNAYGWLLAGTQKESWKINGGTGLCPKLLHIISQITYLSVLVKEDSSMAPIYAAKVISKGLKTFHQWSELSEGYPSAEELLRSCDLDENGKVQTATKVTELTGETWVAAAQIYLHCRLLRKPRHHPDVQKTVKILWKCVTLMPYSGTLFTSQAPFCPIFIASLVSISKKDRMLAEEWFTTVGLKGKCRSVSRHEAPNVFICHPALDPALI</sequence>
<gene>
    <name evidence="3" type="ORF">H109_02025</name>
</gene>
<dbReference type="AlphaFoldDB" id="A0A059JE99"/>
<evidence type="ECO:0008006" key="5">
    <source>
        <dbReference type="Google" id="ProtNLM"/>
    </source>
</evidence>
<evidence type="ECO:0000256" key="2">
    <source>
        <dbReference type="ARBA" id="ARBA00023242"/>
    </source>
</evidence>
<dbReference type="GO" id="GO:0005634">
    <property type="term" value="C:nucleus"/>
    <property type="evidence" value="ECO:0007669"/>
    <property type="project" value="UniProtKB-SubCell"/>
</dbReference>
<keyword evidence="4" id="KW-1185">Reference proteome</keyword>
<dbReference type="OMA" id="RSWCDET"/>
<accession>A0A059JE99</accession>
<reference evidence="3 4" key="1">
    <citation type="submission" date="2014-02" db="EMBL/GenBank/DDBJ databases">
        <title>The Genome Sequence of Trichophyton interdigitale MR816.</title>
        <authorList>
            <consortium name="The Broad Institute Genomics Platform"/>
            <person name="Cuomo C.A."/>
            <person name="White T.C."/>
            <person name="Graser Y."/>
            <person name="Martinez-Rossi N."/>
            <person name="Heitman J."/>
            <person name="Young S.K."/>
            <person name="Zeng Q."/>
            <person name="Gargeya S."/>
            <person name="Abouelleil A."/>
            <person name="Alvarado L."/>
            <person name="Chapman S.B."/>
            <person name="Gainer-Dewar J."/>
            <person name="Goldberg J."/>
            <person name="Griggs A."/>
            <person name="Gujja S."/>
            <person name="Hansen M."/>
            <person name="Howarth C."/>
            <person name="Imamovic A."/>
            <person name="Larimer J."/>
            <person name="Martinez D."/>
            <person name="Murphy C."/>
            <person name="Pearson M.D."/>
            <person name="Persinoti G."/>
            <person name="Poon T."/>
            <person name="Priest M."/>
            <person name="Roberts A.D."/>
            <person name="Saif S."/>
            <person name="Shea T.D."/>
            <person name="Sykes S.N."/>
            <person name="Wortman J."/>
            <person name="Nusbaum C."/>
            <person name="Birren B."/>
        </authorList>
    </citation>
    <scope>NUCLEOTIDE SEQUENCE [LARGE SCALE GENOMIC DNA]</scope>
    <source>
        <strain evidence="3 4">MR816</strain>
    </source>
</reference>
<proteinExistence type="predicted"/>
<name>A0A059JE99_TRIIM</name>